<reference evidence="2" key="1">
    <citation type="submission" date="2017-02" db="UniProtKB">
        <authorList>
            <consortium name="WormBaseParasite"/>
        </authorList>
    </citation>
    <scope>IDENTIFICATION</scope>
</reference>
<keyword evidence="1" id="KW-1133">Transmembrane helix</keyword>
<organism evidence="2">
    <name type="scientific">Brugia timori</name>
    <dbReference type="NCBI Taxonomy" id="42155"/>
    <lineage>
        <taxon>Eukaryota</taxon>
        <taxon>Metazoa</taxon>
        <taxon>Ecdysozoa</taxon>
        <taxon>Nematoda</taxon>
        <taxon>Chromadorea</taxon>
        <taxon>Rhabditida</taxon>
        <taxon>Spirurina</taxon>
        <taxon>Spiruromorpha</taxon>
        <taxon>Filarioidea</taxon>
        <taxon>Onchocercidae</taxon>
        <taxon>Brugia</taxon>
    </lineage>
</organism>
<evidence type="ECO:0000256" key="1">
    <source>
        <dbReference type="SAM" id="Phobius"/>
    </source>
</evidence>
<evidence type="ECO:0000313" key="2">
    <source>
        <dbReference type="WBParaSite" id="BTMF_0000596201-mRNA-1"/>
    </source>
</evidence>
<name>A0A0R3QHU1_9BILA</name>
<protein>
    <submittedName>
        <fullName evidence="2">Secreted protein</fullName>
    </submittedName>
</protein>
<keyword evidence="1" id="KW-0472">Membrane</keyword>
<dbReference type="AlphaFoldDB" id="A0A0R3QHU1"/>
<keyword evidence="1" id="KW-0812">Transmembrane</keyword>
<feature type="transmembrane region" description="Helical" evidence="1">
    <location>
        <begin position="14"/>
        <end position="33"/>
    </location>
</feature>
<dbReference type="WBParaSite" id="BTMF_0000596201-mRNA-1">
    <property type="protein sequence ID" value="BTMF_0000596201-mRNA-1"/>
    <property type="gene ID" value="BTMF_0000596201"/>
</dbReference>
<sequence length="92" mass="10939">MNIVTNKLLTKPNILTSISIFHILLHHLLLFLFRSDDVIFIRHFIRRRIDNQDSLGFCELLRWLLRYTACYSRCGCSCRWCCGWCCSCSNLH</sequence>
<proteinExistence type="predicted"/>
<accession>A0A0R3QHU1</accession>